<reference evidence="3" key="1">
    <citation type="submission" date="2018-10" db="EMBL/GenBank/DDBJ databases">
        <authorList>
            <person name="Olsen N.S."/>
            <person name="Kot W."/>
            <person name="Hansen L.H."/>
        </authorList>
    </citation>
    <scope>NUCLEOTIDE SEQUENCE [LARGE SCALE GENOMIC DNA]</scope>
</reference>
<proteinExistence type="predicted"/>
<feature type="transmembrane region" description="Helical" evidence="1">
    <location>
        <begin position="70"/>
        <end position="91"/>
    </location>
</feature>
<organism evidence="2 3">
    <name type="scientific">Escherichia phage Skarpretter</name>
    <dbReference type="NCBI Taxonomy" id="2488654"/>
    <lineage>
        <taxon>Viruses</taxon>
        <taxon>Duplodnaviria</taxon>
        <taxon>Heunggongvirae</taxon>
        <taxon>Uroviricota</taxon>
        <taxon>Caudoviricetes</taxon>
        <taxon>Skarprettervirus</taxon>
        <taxon>Skarprettervirus skarpretter</taxon>
    </lineage>
</organism>
<evidence type="ECO:0000256" key="1">
    <source>
        <dbReference type="SAM" id="Phobius"/>
    </source>
</evidence>
<feature type="transmembrane region" description="Helical" evidence="1">
    <location>
        <begin position="43"/>
        <end position="64"/>
    </location>
</feature>
<accession>A0A3G8F5S5</accession>
<sequence>MSDTPLTLHQLFMMYRTELGYSFIAAVVAVFRHWQLRHPFRDMVTSAVICAAFAFGMKSILEFFKIDGGLWGYLASVMLGYMGVETLLDYASEKIPFLRRSPRKTEELNDNGKA</sequence>
<keyword evidence="3" id="KW-1185">Reference proteome</keyword>
<dbReference type="KEGG" id="vg:55008236"/>
<dbReference type="InterPro" id="IPR006481">
    <property type="entry name" value="Phage_lambda_GpS_holin"/>
</dbReference>
<keyword evidence="1" id="KW-1133">Transmembrane helix</keyword>
<evidence type="ECO:0000313" key="3">
    <source>
        <dbReference type="Proteomes" id="UP000279721"/>
    </source>
</evidence>
<dbReference type="EMBL" id="MK105855">
    <property type="protein sequence ID" value="AZF88691.1"/>
    <property type="molecule type" value="Genomic_DNA"/>
</dbReference>
<dbReference type="Proteomes" id="UP000279721">
    <property type="component" value="Segment"/>
</dbReference>
<keyword evidence="1" id="KW-0472">Membrane</keyword>
<dbReference type="GeneID" id="55008236"/>
<name>A0A3G8F5S5_9CAUD</name>
<evidence type="ECO:0000313" key="2">
    <source>
        <dbReference type="EMBL" id="AZF88691.1"/>
    </source>
</evidence>
<dbReference type="RefSeq" id="YP_009816924.1">
    <property type="nucleotide sequence ID" value="NC_048112.1"/>
</dbReference>
<dbReference type="Pfam" id="PF05106">
    <property type="entry name" value="Phage_holin_3_1"/>
    <property type="match status" value="1"/>
</dbReference>
<feature type="transmembrane region" description="Helical" evidence="1">
    <location>
        <begin position="12"/>
        <end position="31"/>
    </location>
</feature>
<keyword evidence="1" id="KW-0812">Transmembrane</keyword>
<protein>
    <submittedName>
        <fullName evidence="2">Holin</fullName>
    </submittedName>
</protein>